<name>A0A4P2VK58_9ARCH</name>
<protein>
    <recommendedName>
        <fullName evidence="4">KEOPS complex Pcc1-like subunit</fullName>
    </recommendedName>
</protein>
<evidence type="ECO:0000313" key="2">
    <source>
        <dbReference type="EMBL" id="BBE41675.1"/>
    </source>
</evidence>
<comment type="similarity">
    <text evidence="1">Belongs to the CTAG/PCC1 family.</text>
</comment>
<sequence>MDLSVELRNRRVAESILAALAPDNVDLPDGMELHMRVESTKLHVIISCDIERADTLAATVDEVLGHVRLALAAESSVGHCS</sequence>
<dbReference type="NCBIfam" id="NF011470">
    <property type="entry name" value="PRK14887.1"/>
    <property type="match status" value="1"/>
</dbReference>
<dbReference type="EMBL" id="AP018732">
    <property type="protein sequence ID" value="BBE41675.1"/>
    <property type="molecule type" value="Genomic_DNA"/>
</dbReference>
<dbReference type="AlphaFoldDB" id="A0A4P2VK58"/>
<proteinExistence type="inferred from homology"/>
<evidence type="ECO:0008006" key="4">
    <source>
        <dbReference type="Google" id="ProtNLM"/>
    </source>
</evidence>
<dbReference type="KEGG" id="ccai:NAS2_0282"/>
<evidence type="ECO:0000256" key="1">
    <source>
        <dbReference type="ARBA" id="ARBA00007073"/>
    </source>
</evidence>
<gene>
    <name evidence="2" type="ORF">NAS2_0282</name>
</gene>
<evidence type="ECO:0000313" key="3">
    <source>
        <dbReference type="Proteomes" id="UP000509448"/>
    </source>
</evidence>
<dbReference type="Pfam" id="PF09341">
    <property type="entry name" value="Pcc1"/>
    <property type="match status" value="1"/>
</dbReference>
<dbReference type="InterPro" id="IPR015419">
    <property type="entry name" value="CTAG/Pcc1"/>
</dbReference>
<accession>A0A4P2VK58</accession>
<keyword evidence="3" id="KW-1185">Reference proteome</keyword>
<organism evidence="2 3">
    <name type="scientific">Conexivisphaera calida</name>
    <dbReference type="NCBI Taxonomy" id="1874277"/>
    <lineage>
        <taxon>Archaea</taxon>
        <taxon>Nitrososphaerota</taxon>
        <taxon>Conexivisphaeria</taxon>
        <taxon>Conexivisphaerales</taxon>
        <taxon>Conexivisphaeraceae</taxon>
        <taxon>Conexivisphaera</taxon>
    </lineage>
</organism>
<dbReference type="Proteomes" id="UP000509448">
    <property type="component" value="Chromosome"/>
</dbReference>
<reference evidence="2 3" key="1">
    <citation type="journal article" date="2019" name="ISME J.">
        <title>Isolation and characterization of a thermophilic sulfur- and iron-reducing thaumarchaeote from a terrestrial acidic hot spring.</title>
        <authorList>
            <person name="Kato S."/>
            <person name="Itoh T."/>
            <person name="Yuki M."/>
            <person name="Nagamori M."/>
            <person name="Ohnishi M."/>
            <person name="Uematsu K."/>
            <person name="Suzuki K."/>
            <person name="Takashina T."/>
            <person name="Ohkuma M."/>
        </authorList>
    </citation>
    <scope>NUCLEOTIDE SEQUENCE [LARGE SCALE GENOMIC DNA]</scope>
    <source>
        <strain evidence="2 3">NAS-02</strain>
    </source>
</reference>